<gene>
    <name evidence="1" type="ORF">BDA96_02G393700</name>
</gene>
<dbReference type="EMBL" id="CM027681">
    <property type="protein sequence ID" value="KAG0545804.1"/>
    <property type="molecule type" value="Genomic_DNA"/>
</dbReference>
<accession>A0A921RSF5</accession>
<dbReference type="AlphaFoldDB" id="A0A921RSF5"/>
<evidence type="ECO:0000313" key="1">
    <source>
        <dbReference type="EMBL" id="KAG0545804.1"/>
    </source>
</evidence>
<evidence type="ECO:0000313" key="2">
    <source>
        <dbReference type="Proteomes" id="UP000807115"/>
    </source>
</evidence>
<organism evidence="1 2">
    <name type="scientific">Sorghum bicolor</name>
    <name type="common">Sorghum</name>
    <name type="synonym">Sorghum vulgare</name>
    <dbReference type="NCBI Taxonomy" id="4558"/>
    <lineage>
        <taxon>Eukaryota</taxon>
        <taxon>Viridiplantae</taxon>
        <taxon>Streptophyta</taxon>
        <taxon>Embryophyta</taxon>
        <taxon>Tracheophyta</taxon>
        <taxon>Spermatophyta</taxon>
        <taxon>Magnoliopsida</taxon>
        <taxon>Liliopsida</taxon>
        <taxon>Poales</taxon>
        <taxon>Poaceae</taxon>
        <taxon>PACMAD clade</taxon>
        <taxon>Panicoideae</taxon>
        <taxon>Andropogonodae</taxon>
        <taxon>Andropogoneae</taxon>
        <taxon>Sorghinae</taxon>
        <taxon>Sorghum</taxon>
    </lineage>
</organism>
<dbReference type="Proteomes" id="UP000807115">
    <property type="component" value="Chromosome 2"/>
</dbReference>
<reference evidence="1" key="2">
    <citation type="submission" date="2020-10" db="EMBL/GenBank/DDBJ databases">
        <authorList>
            <person name="Cooper E.A."/>
            <person name="Brenton Z.W."/>
            <person name="Flinn B.S."/>
            <person name="Jenkins J."/>
            <person name="Shu S."/>
            <person name="Flowers D."/>
            <person name="Luo F."/>
            <person name="Wang Y."/>
            <person name="Xia P."/>
            <person name="Barry K."/>
            <person name="Daum C."/>
            <person name="Lipzen A."/>
            <person name="Yoshinaga Y."/>
            <person name="Schmutz J."/>
            <person name="Saski C."/>
            <person name="Vermerris W."/>
            <person name="Kresovich S."/>
        </authorList>
    </citation>
    <scope>NUCLEOTIDE SEQUENCE</scope>
</reference>
<name>A0A921RSF5_SORBI</name>
<sequence length="75" mass="8558">MGRRQTPSLPGLPKWRCGCLLAPTWPGHLPGFSHEEKKKRRGAWPEARKVADRAQQLLRRIVDDDRSPETTAVMI</sequence>
<proteinExistence type="predicted"/>
<protein>
    <submittedName>
        <fullName evidence="1">Uncharacterized protein</fullName>
    </submittedName>
</protein>
<comment type="caution">
    <text evidence="1">The sequence shown here is derived from an EMBL/GenBank/DDBJ whole genome shotgun (WGS) entry which is preliminary data.</text>
</comment>
<reference evidence="1" key="1">
    <citation type="journal article" date="2019" name="BMC Genomics">
        <title>A new reference genome for Sorghum bicolor reveals high levels of sequence similarity between sweet and grain genotypes: implications for the genetics of sugar metabolism.</title>
        <authorList>
            <person name="Cooper E.A."/>
            <person name="Brenton Z.W."/>
            <person name="Flinn B.S."/>
            <person name="Jenkins J."/>
            <person name="Shu S."/>
            <person name="Flowers D."/>
            <person name="Luo F."/>
            <person name="Wang Y."/>
            <person name="Xia P."/>
            <person name="Barry K."/>
            <person name="Daum C."/>
            <person name="Lipzen A."/>
            <person name="Yoshinaga Y."/>
            <person name="Schmutz J."/>
            <person name="Saski C."/>
            <person name="Vermerris W."/>
            <person name="Kresovich S."/>
        </authorList>
    </citation>
    <scope>NUCLEOTIDE SEQUENCE</scope>
</reference>